<organism evidence="1 2">
    <name type="scientific">Halorarum salinum</name>
    <dbReference type="NCBI Taxonomy" id="2743089"/>
    <lineage>
        <taxon>Archaea</taxon>
        <taxon>Methanobacteriati</taxon>
        <taxon>Methanobacteriota</taxon>
        <taxon>Stenosarchaea group</taxon>
        <taxon>Halobacteria</taxon>
        <taxon>Halobacteriales</taxon>
        <taxon>Haloferacaceae</taxon>
        <taxon>Halorarum</taxon>
    </lineage>
</organism>
<accession>A0A7D5QI26</accession>
<proteinExistence type="predicted"/>
<dbReference type="GeneID" id="56035881"/>
<sequence length="325" mass="34493">MQRRKYLKAIAGSAATISIAGCSSGGEDEYPSDTITIVVPFGSGGGTDSAFRTVQDPIAQQLPEESEFVVDNRPGATGRLGTQDVYDADSDGYTVLATPTEPVIGQFFFDVNYDVYEMTPISYMLDNIYSLVASPDRFGNDFESFVEDARAEDKVTLGSVGIGGSNNFAGVAALDALDIDFSHVPYDSGSQVASAAASGDVDIGVAAHTGVTGLMEEDRLQMHLLLHDEQLYEGIPVPSTVEYDIPIVTFAMGMYAPPDMDEERASALEDLIVSGLESDASTEAASNAGLVLQAGGADALEDLITQIESDIESYQLILDDQGIDY</sequence>
<dbReference type="InterPro" id="IPR042100">
    <property type="entry name" value="Bug_dom1"/>
</dbReference>
<dbReference type="InterPro" id="IPR005064">
    <property type="entry name" value="BUG"/>
</dbReference>
<evidence type="ECO:0000313" key="1">
    <source>
        <dbReference type="EMBL" id="QLG60305.1"/>
    </source>
</evidence>
<evidence type="ECO:0000313" key="2">
    <source>
        <dbReference type="Proteomes" id="UP000509626"/>
    </source>
</evidence>
<protein>
    <submittedName>
        <fullName evidence="1">Tripartite tricarboxylate transporter substrate binding protein</fullName>
    </submittedName>
</protein>
<dbReference type="Gene3D" id="3.40.190.150">
    <property type="entry name" value="Bordetella uptake gene, domain 1"/>
    <property type="match status" value="1"/>
</dbReference>
<dbReference type="PANTHER" id="PTHR42928:SF5">
    <property type="entry name" value="BLR1237 PROTEIN"/>
    <property type="match status" value="1"/>
</dbReference>
<dbReference type="PANTHER" id="PTHR42928">
    <property type="entry name" value="TRICARBOXYLATE-BINDING PROTEIN"/>
    <property type="match status" value="1"/>
</dbReference>
<dbReference type="AlphaFoldDB" id="A0A7D5QI26"/>
<dbReference type="Proteomes" id="UP000509626">
    <property type="component" value="Chromosome"/>
</dbReference>
<gene>
    <name evidence="1" type="ORF">HUG12_00440</name>
</gene>
<dbReference type="CDD" id="cd07012">
    <property type="entry name" value="PBP2_Bug_TTT"/>
    <property type="match status" value="1"/>
</dbReference>
<reference evidence="1 2" key="1">
    <citation type="submission" date="2020-06" db="EMBL/GenBank/DDBJ databases">
        <title>NJ-3-1, isolated from saline soil.</title>
        <authorList>
            <person name="Cui H.L."/>
            <person name="Shi X."/>
        </authorList>
    </citation>
    <scope>NUCLEOTIDE SEQUENCE [LARGE SCALE GENOMIC DNA]</scope>
    <source>
        <strain evidence="1 2">NJ-3-1</strain>
    </source>
</reference>
<keyword evidence="2" id="KW-1185">Reference proteome</keyword>
<dbReference type="OrthoDB" id="307120at2157"/>
<name>A0A7D5QI26_9EURY</name>
<dbReference type="PROSITE" id="PS51257">
    <property type="entry name" value="PROKAR_LIPOPROTEIN"/>
    <property type="match status" value="1"/>
</dbReference>
<dbReference type="SUPFAM" id="SSF53850">
    <property type="entry name" value="Periplasmic binding protein-like II"/>
    <property type="match status" value="1"/>
</dbReference>
<dbReference type="Gene3D" id="3.40.190.10">
    <property type="entry name" value="Periplasmic binding protein-like II"/>
    <property type="match status" value="1"/>
</dbReference>
<dbReference type="KEGG" id="halu:HUG12_00440"/>
<dbReference type="Pfam" id="PF03401">
    <property type="entry name" value="TctC"/>
    <property type="match status" value="1"/>
</dbReference>
<dbReference type="EMBL" id="CP058579">
    <property type="protein sequence ID" value="QLG60305.1"/>
    <property type="molecule type" value="Genomic_DNA"/>
</dbReference>
<dbReference type="RefSeq" id="WP_179266891.1">
    <property type="nucleotide sequence ID" value="NZ_CP058579.1"/>
</dbReference>